<feature type="compositionally biased region" description="Acidic residues" evidence="1">
    <location>
        <begin position="366"/>
        <end position="395"/>
    </location>
</feature>
<reference evidence="4 5" key="1">
    <citation type="submission" date="2015-03" db="EMBL/GenBank/DDBJ databases">
        <authorList>
            <person name="Radwan O."/>
            <person name="Al-Naeli F.A."/>
            <person name="Rendon G.A."/>
            <person name="Fields C."/>
        </authorList>
    </citation>
    <scope>NUCLEOTIDE SEQUENCE [LARGE SCALE GENOMIC DNA]</scope>
    <source>
        <strain evidence="4">CR-DP1</strain>
    </source>
</reference>
<feature type="region of interest" description="Disordered" evidence="1">
    <location>
        <begin position="432"/>
        <end position="477"/>
    </location>
</feature>
<feature type="region of interest" description="Disordered" evidence="1">
    <location>
        <begin position="268"/>
        <end position="406"/>
    </location>
</feature>
<dbReference type="InterPro" id="IPR021711">
    <property type="entry name" value="DUF3295"/>
</dbReference>
<feature type="compositionally biased region" description="Polar residues" evidence="1">
    <location>
        <begin position="319"/>
        <end position="328"/>
    </location>
</feature>
<dbReference type="OrthoDB" id="5054775at2759"/>
<feature type="domain" description="Nitrogen regulatory protein areA GATA-like" evidence="2">
    <location>
        <begin position="31"/>
        <end position="56"/>
    </location>
</feature>
<protein>
    <submittedName>
        <fullName evidence="4">Uncharacterized protein</fullName>
    </submittedName>
</protein>
<feature type="compositionally biased region" description="Low complexity" evidence="1">
    <location>
        <begin position="288"/>
        <end position="302"/>
    </location>
</feature>
<dbReference type="GO" id="GO:0005737">
    <property type="term" value="C:cytoplasm"/>
    <property type="evidence" value="ECO:0007669"/>
    <property type="project" value="TreeGrafter"/>
</dbReference>
<sequence length="589" mass="64256">MVSALDTHILTVDANVIGKIDTANPESLFYIWAVFSRCAPSVEQGRRLENLSWRLWKRETLRTSESRTSLSSASSCPKDIPSESRMNDLPQLSGSVDSVEEEAVEFTAAESAIDIKPHIHRQDSCLRDVAQPVKSDEFEKMVVSIITEKKPLTAPLPHFSTPATATAPTTTPNATSSTSSTFSTSQSPPKSSARIMSSEPIAMNAPPTSYIPTESIASPSANMTFGARLQQPTTEVAPSPVSKPTTVIRGFAPSTSIPRVKLPVSDSAEPVSITTRNPPKKSPMFTCGGSASSSEAGPSLSEKQPIKPAMKKRGMFQVGGSSAESSLKSGLAPPPLSTQKKTTSFSAVIDTIDTSDNDNDNAIATDSEDDDDDDDDDDDYMDESAIEDEDDEWEEFSEKSGKSSVDDRNYFQRVESKVNLTSRRSLITLMFNQSDNNGKNNIASQSTSALQPRRALHGPSGLGNGGPSGGPSGKMAPEEQGLMMKRAPSRDVSHARAQAQPILSPRTTRRNMLSTELTESLRRHMLWERKQKSKTANAVLERRHTSQDVANLRQYPTAPYMDKKLDDDKANWNRYFTKEAADGYHTKGW</sequence>
<dbReference type="InterPro" id="IPR013860">
    <property type="entry name" value="AreA_GATA"/>
</dbReference>
<dbReference type="GO" id="GO:0000122">
    <property type="term" value="P:negative regulation of transcription by RNA polymerase II"/>
    <property type="evidence" value="ECO:0007669"/>
    <property type="project" value="TreeGrafter"/>
</dbReference>
<dbReference type="GO" id="GO:0006808">
    <property type="term" value="P:regulation of nitrogen utilization"/>
    <property type="evidence" value="ECO:0007669"/>
    <property type="project" value="TreeGrafter"/>
</dbReference>
<dbReference type="InterPro" id="IPR053043">
    <property type="entry name" value="Ras-cAMP_regulatory"/>
</dbReference>
<accession>A0A0F4Z862</accession>
<dbReference type="PANTHER" id="PTHR28014">
    <property type="entry name" value="NEGATIVE REGULATOR OF RAS-CAMP PATHWAY"/>
    <property type="match status" value="1"/>
</dbReference>
<dbReference type="PANTHER" id="PTHR28014:SF1">
    <property type="entry name" value="NEGATIVE REGULATOR OF RAS-CAMP PATHWAY"/>
    <property type="match status" value="1"/>
</dbReference>
<dbReference type="GO" id="GO:0031930">
    <property type="term" value="P:mitochondria-nucleus signaling pathway"/>
    <property type="evidence" value="ECO:0007669"/>
    <property type="project" value="TreeGrafter"/>
</dbReference>
<feature type="region of interest" description="Disordered" evidence="1">
    <location>
        <begin position="156"/>
        <end position="195"/>
    </location>
</feature>
<comment type="caution">
    <text evidence="4">The sequence shown here is derived from an EMBL/GenBank/DDBJ whole genome shotgun (WGS) entry which is preliminary data.</text>
</comment>
<feature type="compositionally biased region" description="Low complexity" evidence="1">
    <location>
        <begin position="160"/>
        <end position="193"/>
    </location>
</feature>
<evidence type="ECO:0000313" key="5">
    <source>
        <dbReference type="Proteomes" id="UP000033483"/>
    </source>
</evidence>
<feature type="compositionally biased region" description="Polar residues" evidence="1">
    <location>
        <begin position="432"/>
        <end position="450"/>
    </location>
</feature>
<evidence type="ECO:0000259" key="3">
    <source>
        <dbReference type="Pfam" id="PF11702"/>
    </source>
</evidence>
<keyword evidence="5" id="KW-1185">Reference proteome</keyword>
<proteinExistence type="predicted"/>
<dbReference type="Proteomes" id="UP000033483">
    <property type="component" value="Unassembled WGS sequence"/>
</dbReference>
<dbReference type="EMBL" id="LAEV01002237">
    <property type="protein sequence ID" value="KKA26271.1"/>
    <property type="molecule type" value="Genomic_DNA"/>
</dbReference>
<dbReference type="Pfam" id="PF11702">
    <property type="entry name" value="DUF3295"/>
    <property type="match status" value="1"/>
</dbReference>
<evidence type="ECO:0000256" key="1">
    <source>
        <dbReference type="SAM" id="MobiDB-lite"/>
    </source>
</evidence>
<evidence type="ECO:0000259" key="2">
    <source>
        <dbReference type="Pfam" id="PF08550"/>
    </source>
</evidence>
<feature type="compositionally biased region" description="Polar residues" evidence="1">
    <location>
        <begin position="337"/>
        <end position="346"/>
    </location>
</feature>
<name>A0A0F4Z862_9PEZI</name>
<feature type="domain" description="DUF3295" evidence="3">
    <location>
        <begin position="87"/>
        <end position="589"/>
    </location>
</feature>
<dbReference type="AlphaFoldDB" id="A0A0F4Z862"/>
<dbReference type="Pfam" id="PF08550">
    <property type="entry name" value="GATA_AreA"/>
    <property type="match status" value="1"/>
</dbReference>
<organism evidence="4 5">
    <name type="scientific">Thielaviopsis punctulata</name>
    <dbReference type="NCBI Taxonomy" id="72032"/>
    <lineage>
        <taxon>Eukaryota</taxon>
        <taxon>Fungi</taxon>
        <taxon>Dikarya</taxon>
        <taxon>Ascomycota</taxon>
        <taxon>Pezizomycotina</taxon>
        <taxon>Sordariomycetes</taxon>
        <taxon>Hypocreomycetidae</taxon>
        <taxon>Microascales</taxon>
        <taxon>Ceratocystidaceae</taxon>
        <taxon>Thielaviopsis</taxon>
    </lineage>
</organism>
<evidence type="ECO:0000313" key="4">
    <source>
        <dbReference type="EMBL" id="KKA26271.1"/>
    </source>
</evidence>
<gene>
    <name evidence="4" type="ORF">TD95_000023</name>
</gene>
<feature type="compositionally biased region" description="Basic and acidic residues" evidence="1">
    <location>
        <begin position="396"/>
        <end position="406"/>
    </location>
</feature>
<feature type="region of interest" description="Disordered" evidence="1">
    <location>
        <begin position="67"/>
        <end position="91"/>
    </location>
</feature>
<feature type="compositionally biased region" description="Gly residues" evidence="1">
    <location>
        <begin position="460"/>
        <end position="472"/>
    </location>
</feature>